<feature type="transmembrane region" description="Helical" evidence="10">
    <location>
        <begin position="112"/>
        <end position="135"/>
    </location>
</feature>
<evidence type="ECO:0000313" key="13">
    <source>
        <dbReference type="Proteomes" id="UP000230292"/>
    </source>
</evidence>
<protein>
    <recommendedName>
        <fullName evidence="9 10">Protein translocase subunit SecY</fullName>
    </recommendedName>
</protein>
<dbReference type="PANTHER" id="PTHR10906">
    <property type="entry name" value="SECY/SEC61-ALPHA FAMILY MEMBER"/>
    <property type="match status" value="1"/>
</dbReference>
<gene>
    <name evidence="10" type="primary">secY</name>
    <name evidence="12" type="ORF">COW24_02880</name>
</gene>
<dbReference type="PRINTS" id="PR00303">
    <property type="entry name" value="SECYTRNLCASE"/>
</dbReference>
<evidence type="ECO:0000256" key="8">
    <source>
        <dbReference type="ARBA" id="ARBA00023136"/>
    </source>
</evidence>
<proteinExistence type="inferred from homology"/>
<dbReference type="InterPro" id="IPR030659">
    <property type="entry name" value="SecY_CS"/>
</dbReference>
<comment type="similarity">
    <text evidence="2 10 11">Belongs to the SecY/SEC61-alpha family.</text>
</comment>
<dbReference type="InterPro" id="IPR026593">
    <property type="entry name" value="SecY"/>
</dbReference>
<dbReference type="GO" id="GO:0043952">
    <property type="term" value="P:protein transport by the Sec complex"/>
    <property type="evidence" value="ECO:0007669"/>
    <property type="project" value="UniProtKB-UniRule"/>
</dbReference>
<comment type="subcellular location">
    <subcellularLocation>
        <location evidence="10">Cell membrane</location>
        <topology evidence="10">Multi-pass membrane protein</topology>
    </subcellularLocation>
    <subcellularLocation>
        <location evidence="1">Membrane</location>
        <topology evidence="1">Multi-pass membrane protein</topology>
    </subcellularLocation>
</comment>
<evidence type="ECO:0000256" key="5">
    <source>
        <dbReference type="ARBA" id="ARBA00022927"/>
    </source>
</evidence>
<evidence type="ECO:0000256" key="10">
    <source>
        <dbReference type="HAMAP-Rule" id="MF_01465"/>
    </source>
</evidence>
<organism evidence="12 13">
    <name type="scientific">Candidatus Kerfeldbacteria bacterium CG15_BIG_FIL_POST_REV_8_21_14_020_45_12</name>
    <dbReference type="NCBI Taxonomy" id="2014247"/>
    <lineage>
        <taxon>Bacteria</taxon>
        <taxon>Candidatus Kerfeldiibacteriota</taxon>
    </lineage>
</organism>
<evidence type="ECO:0000256" key="4">
    <source>
        <dbReference type="ARBA" id="ARBA00022692"/>
    </source>
</evidence>
<dbReference type="SUPFAM" id="SSF103491">
    <property type="entry name" value="Preprotein translocase SecY subunit"/>
    <property type="match status" value="1"/>
</dbReference>
<dbReference type="NCBIfam" id="TIGR00967">
    <property type="entry name" value="3a0501s007"/>
    <property type="match status" value="1"/>
</dbReference>
<feature type="transmembrane region" description="Helical" evidence="10">
    <location>
        <begin position="208"/>
        <end position="228"/>
    </location>
</feature>
<comment type="subunit">
    <text evidence="10">Component of the Sec protein translocase complex. Heterotrimer consisting of SecY, SecE and SecG subunits. The heterotrimers can form oligomers, although 1 heterotrimer is thought to be able to translocate proteins. Interacts with the ribosome. Interacts with SecDF, and other proteins may be involved. Interacts with SecA.</text>
</comment>
<dbReference type="GO" id="GO:0006605">
    <property type="term" value="P:protein targeting"/>
    <property type="evidence" value="ECO:0007669"/>
    <property type="project" value="UniProtKB-UniRule"/>
</dbReference>
<name>A0A2M7H3R9_9BACT</name>
<feature type="transmembrane region" description="Helical" evidence="10">
    <location>
        <begin position="304"/>
        <end position="326"/>
    </location>
</feature>
<feature type="transmembrane region" description="Helical" evidence="10">
    <location>
        <begin position="362"/>
        <end position="384"/>
    </location>
</feature>
<comment type="caution">
    <text evidence="12">The sequence shown here is derived from an EMBL/GenBank/DDBJ whole genome shotgun (WGS) entry which is preliminary data.</text>
</comment>
<keyword evidence="4 10" id="KW-0812">Transmembrane</keyword>
<accession>A0A2M7H3R9</accession>
<dbReference type="InterPro" id="IPR002208">
    <property type="entry name" value="SecY/SEC61-alpha"/>
</dbReference>
<dbReference type="InterPro" id="IPR023201">
    <property type="entry name" value="SecY_dom_sf"/>
</dbReference>
<feature type="transmembrane region" description="Helical" evidence="10">
    <location>
        <begin position="259"/>
        <end position="282"/>
    </location>
</feature>
<evidence type="ECO:0000256" key="6">
    <source>
        <dbReference type="ARBA" id="ARBA00022989"/>
    </source>
</evidence>
<feature type="transmembrane region" description="Helical" evidence="10">
    <location>
        <begin position="147"/>
        <end position="167"/>
    </location>
</feature>
<dbReference type="FunFam" id="1.10.3370.10:FF:000001">
    <property type="entry name" value="Preprotein translocase subunit SecY"/>
    <property type="match status" value="1"/>
</dbReference>
<keyword evidence="7 10" id="KW-0811">Translocation</keyword>
<evidence type="ECO:0000256" key="9">
    <source>
        <dbReference type="ARBA" id="ARBA00039733"/>
    </source>
</evidence>
<evidence type="ECO:0000313" key="12">
    <source>
        <dbReference type="EMBL" id="PIW36878.1"/>
    </source>
</evidence>
<evidence type="ECO:0000256" key="11">
    <source>
        <dbReference type="RuleBase" id="RU004349"/>
    </source>
</evidence>
<reference evidence="12 13" key="1">
    <citation type="submission" date="2017-09" db="EMBL/GenBank/DDBJ databases">
        <title>Depth-based differentiation of microbial function through sediment-hosted aquifers and enrichment of novel symbionts in the deep terrestrial subsurface.</title>
        <authorList>
            <person name="Probst A.J."/>
            <person name="Ladd B."/>
            <person name="Jarett J.K."/>
            <person name="Geller-Mcgrath D.E."/>
            <person name="Sieber C.M."/>
            <person name="Emerson J.B."/>
            <person name="Anantharaman K."/>
            <person name="Thomas B.C."/>
            <person name="Malmstrom R."/>
            <person name="Stieglmeier M."/>
            <person name="Klingl A."/>
            <person name="Woyke T."/>
            <person name="Ryan C.M."/>
            <person name="Banfield J.F."/>
        </authorList>
    </citation>
    <scope>NUCLEOTIDE SEQUENCE [LARGE SCALE GENOMIC DNA]</scope>
    <source>
        <strain evidence="12">CG15_BIG_FIL_POST_REV_8_21_14_020_45_12</strain>
    </source>
</reference>
<evidence type="ECO:0000256" key="1">
    <source>
        <dbReference type="ARBA" id="ARBA00004141"/>
    </source>
</evidence>
<dbReference type="Pfam" id="PF00344">
    <property type="entry name" value="SecY"/>
    <property type="match status" value="1"/>
</dbReference>
<feature type="transmembrane region" description="Helical" evidence="10">
    <location>
        <begin position="179"/>
        <end position="196"/>
    </location>
</feature>
<keyword evidence="10" id="KW-1003">Cell membrane</keyword>
<evidence type="ECO:0000256" key="7">
    <source>
        <dbReference type="ARBA" id="ARBA00023010"/>
    </source>
</evidence>
<dbReference type="GO" id="GO:0065002">
    <property type="term" value="P:intracellular protein transmembrane transport"/>
    <property type="evidence" value="ECO:0007669"/>
    <property type="project" value="UniProtKB-UniRule"/>
</dbReference>
<keyword evidence="3 10" id="KW-0813">Transport</keyword>
<dbReference type="Proteomes" id="UP000230292">
    <property type="component" value="Unassembled WGS sequence"/>
</dbReference>
<feature type="transmembrane region" description="Helical" evidence="10">
    <location>
        <begin position="390"/>
        <end position="409"/>
    </location>
</feature>
<dbReference type="GO" id="GO:0005886">
    <property type="term" value="C:plasma membrane"/>
    <property type="evidence" value="ECO:0007669"/>
    <property type="project" value="UniProtKB-SubCell"/>
</dbReference>
<feature type="transmembrane region" description="Helical" evidence="10">
    <location>
        <begin position="68"/>
        <end position="92"/>
    </location>
</feature>
<dbReference type="Gene3D" id="1.10.3370.10">
    <property type="entry name" value="SecY subunit domain"/>
    <property type="match status" value="1"/>
</dbReference>
<dbReference type="EMBL" id="PFGC01000037">
    <property type="protein sequence ID" value="PIW36878.1"/>
    <property type="molecule type" value="Genomic_DNA"/>
</dbReference>
<evidence type="ECO:0000256" key="2">
    <source>
        <dbReference type="ARBA" id="ARBA00005751"/>
    </source>
</evidence>
<keyword evidence="8 10" id="KW-0472">Membrane</keyword>
<keyword evidence="6 10" id="KW-1133">Transmembrane helix</keyword>
<keyword evidence="5 10" id="KW-0653">Protein transport</keyword>
<dbReference type="AlphaFoldDB" id="A0A2M7H3R9"/>
<dbReference type="PROSITE" id="PS00755">
    <property type="entry name" value="SECY_1"/>
    <property type="match status" value="1"/>
</dbReference>
<dbReference type="PIRSF" id="PIRSF004557">
    <property type="entry name" value="SecY"/>
    <property type="match status" value="1"/>
</dbReference>
<evidence type="ECO:0000256" key="3">
    <source>
        <dbReference type="ARBA" id="ARBA00022448"/>
    </source>
</evidence>
<sequence length="424" mass="45784">MLDKLKQIWKSKDLRSKMLFVGFMMVIFRVAAHIPIPGVNAGALQTLFAQNQVLGLFNVFSGGALENFSIVMLGVGPYITASIIFQLLQLVVPKIEDLAKEGGSGQNKINTYTRYLTVPLAVLQGYGTITLLQSASGASILDSNFTILNWIVALTVVTAGSIFLMWIGELITEKNIGNGVSLLIFAGIIAGMPSSLQNVFVNFDASQLPQLLGFAVIALLTIIGVVFITEGQRNIPISHARHHSAEGQKSYLPIRVNQAGVIPIIFAVSLVLAPGFIGQFAIQSGVVWLVGPGQWLVDTFNNQIVYGAAYFLLVFIFTYFYTAVIFHPDRIAENLQRGGSFVPGVRPGTDTQMYLKQVSNRILLAGALFLGAIAVLPLVLQAAVSGSLQNLAIGGTSLLIIVSVAIETVKQVEAQLLLRDYDKF</sequence>
<feature type="transmembrane region" description="Helical" evidence="10">
    <location>
        <begin position="20"/>
        <end position="48"/>
    </location>
</feature>
<comment type="function">
    <text evidence="10">The central subunit of the protein translocation channel SecYEG. Consists of two halves formed by TMs 1-5 and 6-10. These two domains form a lateral gate at the front which open onto the bilayer between TMs 2 and 7, and are clamped together by SecE at the back. The channel is closed by both a pore ring composed of hydrophobic SecY resides and a short helix (helix 2A) on the extracellular side of the membrane which forms a plug. The plug probably moves laterally to allow the channel to open. The ring and the pore may move independently.</text>
</comment>
<dbReference type="HAMAP" id="MF_01465">
    <property type="entry name" value="SecY"/>
    <property type="match status" value="1"/>
</dbReference>